<evidence type="ECO:0000313" key="2">
    <source>
        <dbReference type="EMBL" id="OQE10100.1"/>
    </source>
</evidence>
<evidence type="ECO:0000256" key="1">
    <source>
        <dbReference type="SAM" id="MobiDB-lite"/>
    </source>
</evidence>
<gene>
    <name evidence="2" type="ORF">PENFLA_c094G10071</name>
</gene>
<sequence length="176" mass="19373">MASNLNREKRETQFPEKLWPDNGSIVKESTEIEKPNEKLVQNNYAYRLGVPIIPTENINSSSTVKVESPAQYHLSYNIDQAGPGVIGLKDTENLPTCFLKQSNIGECLMKRRSRDGIKEDIEAIGSIVTSLSDRPTHVGDPKQGLGMPSLSKLAQSFVEKANTSSSAEDLLKVSII</sequence>
<evidence type="ECO:0000313" key="3">
    <source>
        <dbReference type="Proteomes" id="UP000191342"/>
    </source>
</evidence>
<protein>
    <submittedName>
        <fullName evidence="2">Uncharacterized protein</fullName>
    </submittedName>
</protein>
<dbReference type="STRING" id="254877.A0A1V6S8K4"/>
<feature type="region of interest" description="Disordered" evidence="1">
    <location>
        <begin position="1"/>
        <end position="20"/>
    </location>
</feature>
<name>A0A1V6S8K4_9EURO</name>
<dbReference type="Proteomes" id="UP000191342">
    <property type="component" value="Unassembled WGS sequence"/>
</dbReference>
<reference evidence="3" key="1">
    <citation type="journal article" date="2017" name="Nat. Microbiol.">
        <title>Global analysis of biosynthetic gene clusters reveals vast potential of secondary metabolite production in Penicillium species.</title>
        <authorList>
            <person name="Nielsen J.C."/>
            <person name="Grijseels S."/>
            <person name="Prigent S."/>
            <person name="Ji B."/>
            <person name="Dainat J."/>
            <person name="Nielsen K.F."/>
            <person name="Frisvad J.C."/>
            <person name="Workman M."/>
            <person name="Nielsen J."/>
        </authorList>
    </citation>
    <scope>NUCLEOTIDE SEQUENCE [LARGE SCALE GENOMIC DNA]</scope>
    <source>
        <strain evidence="3">IBT 14082</strain>
    </source>
</reference>
<comment type="caution">
    <text evidence="2">The sequence shown here is derived from an EMBL/GenBank/DDBJ whole genome shotgun (WGS) entry which is preliminary data.</text>
</comment>
<dbReference type="EMBL" id="MLQL01000094">
    <property type="protein sequence ID" value="OQE10100.1"/>
    <property type="molecule type" value="Genomic_DNA"/>
</dbReference>
<dbReference type="AlphaFoldDB" id="A0A1V6S8K4"/>
<proteinExistence type="predicted"/>
<feature type="compositionally biased region" description="Basic and acidic residues" evidence="1">
    <location>
        <begin position="1"/>
        <end position="14"/>
    </location>
</feature>
<dbReference type="OrthoDB" id="4354362at2759"/>
<keyword evidence="3" id="KW-1185">Reference proteome</keyword>
<accession>A0A1V6S8K4</accession>
<organism evidence="2 3">
    <name type="scientific">Penicillium flavigenum</name>
    <dbReference type="NCBI Taxonomy" id="254877"/>
    <lineage>
        <taxon>Eukaryota</taxon>
        <taxon>Fungi</taxon>
        <taxon>Dikarya</taxon>
        <taxon>Ascomycota</taxon>
        <taxon>Pezizomycotina</taxon>
        <taxon>Eurotiomycetes</taxon>
        <taxon>Eurotiomycetidae</taxon>
        <taxon>Eurotiales</taxon>
        <taxon>Aspergillaceae</taxon>
        <taxon>Penicillium</taxon>
    </lineage>
</organism>